<dbReference type="EMBL" id="LFTY01000002">
    <property type="protein sequence ID" value="KMW58856.1"/>
    <property type="molecule type" value="Genomic_DNA"/>
</dbReference>
<evidence type="ECO:0000313" key="3">
    <source>
        <dbReference type="Proteomes" id="UP000037178"/>
    </source>
</evidence>
<organism evidence="2 3">
    <name type="scientific">Candidatus Rhodobacter oscarellae</name>
    <dbReference type="NCBI Taxonomy" id="1675527"/>
    <lineage>
        <taxon>Bacteria</taxon>
        <taxon>Pseudomonadati</taxon>
        <taxon>Pseudomonadota</taxon>
        <taxon>Alphaproteobacteria</taxon>
        <taxon>Rhodobacterales</taxon>
        <taxon>Rhodobacter group</taxon>
        <taxon>Rhodobacter</taxon>
    </lineage>
</organism>
<sequence length="85" mass="9854">MNISKREQRVLHALAQGGAIHFERTPNGKIRAVQCFTREGYVLLDCTLDVFTRLKKRRFIHSKNGRPYRATRLGVTCVRAQLDNR</sequence>
<dbReference type="InterPro" id="IPR018654">
    <property type="entry name" value="YjhX_toxin"/>
</dbReference>
<dbReference type="AlphaFoldDB" id="A0A0J9E7Z5"/>
<evidence type="ECO:0000256" key="1">
    <source>
        <dbReference type="HAMAP-Rule" id="MF_00827"/>
    </source>
</evidence>
<name>A0A0J9E7Z5_9RHOB</name>
<gene>
    <name evidence="2" type="ORF">AIOL_003837</name>
</gene>
<comment type="caution">
    <text evidence="2">The sequence shown here is derived from an EMBL/GenBank/DDBJ whole genome shotgun (WGS) entry which is preliminary data.</text>
</comment>
<comment type="similarity">
    <text evidence="1">Belongs to the UPF0386 family.</text>
</comment>
<dbReference type="STRING" id="1675527.AIOL_003837"/>
<dbReference type="RefSeq" id="WP_049644414.1">
    <property type="nucleotide sequence ID" value="NZ_LFTY01000002.1"/>
</dbReference>
<dbReference type="OrthoDB" id="7204880at2"/>
<accession>A0A0J9E7Z5</accession>
<dbReference type="Pfam" id="PF09857">
    <property type="entry name" value="YjhX_toxin"/>
    <property type="match status" value="1"/>
</dbReference>
<reference evidence="2 3" key="1">
    <citation type="submission" date="2015-06" db="EMBL/GenBank/DDBJ databases">
        <title>Draft genome sequence of an Alphaproteobacteria species associated to the Mediterranean sponge Oscarella lobularis.</title>
        <authorList>
            <person name="Jourda C."/>
            <person name="Santini S."/>
            <person name="Claverie J.-M."/>
        </authorList>
    </citation>
    <scope>NUCLEOTIDE SEQUENCE [LARGE SCALE GENOMIC DNA]</scope>
    <source>
        <strain evidence="2">IGS</strain>
    </source>
</reference>
<protein>
    <recommendedName>
        <fullName evidence="1">UPF0386 protein AIOL_003837</fullName>
    </recommendedName>
</protein>
<dbReference type="Proteomes" id="UP000037178">
    <property type="component" value="Unassembled WGS sequence"/>
</dbReference>
<dbReference type="PATRIC" id="fig|1675527.3.peg.4023"/>
<dbReference type="NCBIfam" id="NF010240">
    <property type="entry name" value="PRK13687.1"/>
    <property type="match status" value="1"/>
</dbReference>
<proteinExistence type="inferred from homology"/>
<evidence type="ECO:0000313" key="2">
    <source>
        <dbReference type="EMBL" id="KMW58856.1"/>
    </source>
</evidence>
<keyword evidence="3" id="KW-1185">Reference proteome</keyword>
<dbReference type="HAMAP" id="MF_00827">
    <property type="entry name" value="UPF0386"/>
    <property type="match status" value="1"/>
</dbReference>